<reference evidence="5" key="1">
    <citation type="journal article" date="2023" name="Mol. Ecol. Resour.">
        <title>Chromosome-level genome assembly of a triploid poplar Populus alba 'Berolinensis'.</title>
        <authorList>
            <person name="Chen S."/>
            <person name="Yu Y."/>
            <person name="Wang X."/>
            <person name="Wang S."/>
            <person name="Zhang T."/>
            <person name="Zhou Y."/>
            <person name="He R."/>
            <person name="Meng N."/>
            <person name="Wang Y."/>
            <person name="Liu W."/>
            <person name="Liu Z."/>
            <person name="Liu J."/>
            <person name="Guo Q."/>
            <person name="Huang H."/>
            <person name="Sederoff R.R."/>
            <person name="Wang G."/>
            <person name="Qu G."/>
            <person name="Chen S."/>
        </authorList>
    </citation>
    <scope>NUCLEOTIDE SEQUENCE</scope>
    <source>
        <strain evidence="5">SC-2020</strain>
    </source>
</reference>
<dbReference type="Gene3D" id="3.40.50.300">
    <property type="entry name" value="P-loop containing nucleotide triphosphate hydrolases"/>
    <property type="match status" value="2"/>
</dbReference>
<evidence type="ECO:0000313" key="5">
    <source>
        <dbReference type="EMBL" id="KAJ7004453.1"/>
    </source>
</evidence>
<gene>
    <name evidence="5" type="ORF">NC653_009348</name>
</gene>
<dbReference type="SMART" id="SM00350">
    <property type="entry name" value="MCM"/>
    <property type="match status" value="1"/>
</dbReference>
<dbReference type="PANTHER" id="PTHR11630:SF43">
    <property type="entry name" value="DNA REPLICATION LICENSING FACTOR MCM6"/>
    <property type="match status" value="1"/>
</dbReference>
<dbReference type="GO" id="GO:0005634">
    <property type="term" value="C:nucleus"/>
    <property type="evidence" value="ECO:0007669"/>
    <property type="project" value="TreeGrafter"/>
</dbReference>
<keyword evidence="2 3" id="KW-0067">ATP-binding</keyword>
<dbReference type="PRINTS" id="PR01657">
    <property type="entry name" value="MCMFAMILY"/>
</dbReference>
<keyword evidence="1 3" id="KW-0547">Nucleotide-binding</keyword>
<sequence>MLFFAMILLNRPEQGHFHRHCGCTSYWHWRPMESEHNAVVILLSVKIMLLVVKRAPSTGSEKPLLLPCIYSQFSAGSSTAGLIPDVWPMVCDGRRDIYIRNSKKVVKLDEVQRMRNAPDLFNKLVDSISPTVFGHQDIKRALLLMLFGGVHNFTHEGVNLREDIDACIVGDPSCAKSQSLKYTSGIVPRSVYTSGKSSSATGLTATVAKEPETAEFCIEVAIHEAMEQQAISITKAVMQATLNARTSILAAVNPTGGHFDKSKPLKYNVVLPPSILSRFDLVYVMIGDPNNQTDTTLRTILGDTTVGSRVAYRMTVRQLEALIRLYEAIARIKEIDLSEIQEANHDDGVGALVMRLRQHEEAVMRDGRNLNNDGSGSWTLFSYCPSLIRKEGYLIVVDYGSRPEAEGDGARQSSSKDDRILAVAPNYVVE</sequence>
<dbReference type="Pfam" id="PF00493">
    <property type="entry name" value="MCM"/>
    <property type="match status" value="2"/>
</dbReference>
<keyword evidence="6" id="KW-1185">Reference proteome</keyword>
<dbReference type="PROSITE" id="PS50051">
    <property type="entry name" value="MCM_2"/>
    <property type="match status" value="1"/>
</dbReference>
<dbReference type="GO" id="GO:0003697">
    <property type="term" value="F:single-stranded DNA binding"/>
    <property type="evidence" value="ECO:0007669"/>
    <property type="project" value="TreeGrafter"/>
</dbReference>
<dbReference type="PANTHER" id="PTHR11630">
    <property type="entry name" value="DNA REPLICATION LICENSING FACTOR MCM FAMILY MEMBER"/>
    <property type="match status" value="1"/>
</dbReference>
<protein>
    <recommendedName>
        <fullName evidence="4">MCM C-terminal AAA(+) ATPase domain-containing protein</fullName>
    </recommendedName>
</protein>
<dbReference type="GO" id="GO:1902969">
    <property type="term" value="P:mitotic DNA replication"/>
    <property type="evidence" value="ECO:0007669"/>
    <property type="project" value="TreeGrafter"/>
</dbReference>
<dbReference type="AlphaFoldDB" id="A0AAD6R8P9"/>
<feature type="domain" description="MCM C-terminal AAA(+) ATPase" evidence="4">
    <location>
        <begin position="120"/>
        <end position="301"/>
    </location>
</feature>
<name>A0AAD6R8P9_9ROSI</name>
<dbReference type="InterPro" id="IPR027417">
    <property type="entry name" value="P-loop_NTPase"/>
</dbReference>
<dbReference type="GO" id="GO:0000727">
    <property type="term" value="P:double-strand break repair via break-induced replication"/>
    <property type="evidence" value="ECO:0007669"/>
    <property type="project" value="TreeGrafter"/>
</dbReference>
<dbReference type="Proteomes" id="UP001164929">
    <property type="component" value="Chromosome 3"/>
</dbReference>
<evidence type="ECO:0000259" key="4">
    <source>
        <dbReference type="PROSITE" id="PS50051"/>
    </source>
</evidence>
<dbReference type="InterPro" id="IPR001208">
    <property type="entry name" value="MCM_dom"/>
</dbReference>
<dbReference type="InterPro" id="IPR031327">
    <property type="entry name" value="MCM"/>
</dbReference>
<evidence type="ECO:0000256" key="2">
    <source>
        <dbReference type="ARBA" id="ARBA00022840"/>
    </source>
</evidence>
<keyword evidence="3" id="KW-0238">DNA-binding</keyword>
<comment type="caution">
    <text evidence="5">The sequence shown here is derived from an EMBL/GenBank/DDBJ whole genome shotgun (WGS) entry which is preliminary data.</text>
</comment>
<evidence type="ECO:0000256" key="1">
    <source>
        <dbReference type="ARBA" id="ARBA00022741"/>
    </source>
</evidence>
<evidence type="ECO:0000256" key="3">
    <source>
        <dbReference type="RuleBase" id="RU004070"/>
    </source>
</evidence>
<comment type="similarity">
    <text evidence="3">Belongs to the MCM family.</text>
</comment>
<organism evidence="5 6">
    <name type="scientific">Populus alba x Populus x berolinensis</name>
    <dbReference type="NCBI Taxonomy" id="444605"/>
    <lineage>
        <taxon>Eukaryota</taxon>
        <taxon>Viridiplantae</taxon>
        <taxon>Streptophyta</taxon>
        <taxon>Embryophyta</taxon>
        <taxon>Tracheophyta</taxon>
        <taxon>Spermatophyta</taxon>
        <taxon>Magnoliopsida</taxon>
        <taxon>eudicotyledons</taxon>
        <taxon>Gunneridae</taxon>
        <taxon>Pentapetalae</taxon>
        <taxon>rosids</taxon>
        <taxon>fabids</taxon>
        <taxon>Malpighiales</taxon>
        <taxon>Salicaceae</taxon>
        <taxon>Saliceae</taxon>
        <taxon>Populus</taxon>
    </lineage>
</organism>
<dbReference type="GO" id="GO:0005524">
    <property type="term" value="F:ATP binding"/>
    <property type="evidence" value="ECO:0007669"/>
    <property type="project" value="UniProtKB-KW"/>
</dbReference>
<evidence type="ECO:0000313" key="6">
    <source>
        <dbReference type="Proteomes" id="UP001164929"/>
    </source>
</evidence>
<dbReference type="SUPFAM" id="SSF52540">
    <property type="entry name" value="P-loop containing nucleoside triphosphate hydrolases"/>
    <property type="match status" value="1"/>
</dbReference>
<proteinExistence type="inferred from homology"/>
<dbReference type="GO" id="GO:1990518">
    <property type="term" value="F:single-stranded 3'-5' DNA helicase activity"/>
    <property type="evidence" value="ECO:0007669"/>
    <property type="project" value="TreeGrafter"/>
</dbReference>
<dbReference type="EMBL" id="JAQIZT010000003">
    <property type="protein sequence ID" value="KAJ7004453.1"/>
    <property type="molecule type" value="Genomic_DNA"/>
</dbReference>
<dbReference type="GO" id="GO:0042555">
    <property type="term" value="C:MCM complex"/>
    <property type="evidence" value="ECO:0007669"/>
    <property type="project" value="TreeGrafter"/>
</dbReference>
<accession>A0AAD6R8P9</accession>